<feature type="non-terminal residue" evidence="3">
    <location>
        <position position="188"/>
    </location>
</feature>
<organism evidence="3">
    <name type="scientific">marine metagenome</name>
    <dbReference type="NCBI Taxonomy" id="408172"/>
    <lineage>
        <taxon>unclassified sequences</taxon>
        <taxon>metagenomes</taxon>
        <taxon>ecological metagenomes</taxon>
    </lineage>
</organism>
<dbReference type="PANTHER" id="PTHR42760">
    <property type="entry name" value="SHORT-CHAIN DEHYDROGENASES/REDUCTASES FAMILY MEMBER"/>
    <property type="match status" value="1"/>
</dbReference>
<keyword evidence="2" id="KW-0560">Oxidoreductase</keyword>
<dbReference type="EMBL" id="UINC01145031">
    <property type="protein sequence ID" value="SVD34909.1"/>
    <property type="molecule type" value="Genomic_DNA"/>
</dbReference>
<reference evidence="3" key="1">
    <citation type="submission" date="2018-05" db="EMBL/GenBank/DDBJ databases">
        <authorList>
            <person name="Lanie J.A."/>
            <person name="Ng W.-L."/>
            <person name="Kazmierczak K.M."/>
            <person name="Andrzejewski T.M."/>
            <person name="Davidsen T.M."/>
            <person name="Wayne K.J."/>
            <person name="Tettelin H."/>
            <person name="Glass J.I."/>
            <person name="Rusch D."/>
            <person name="Podicherti R."/>
            <person name="Tsui H.-C.T."/>
            <person name="Winkler M.E."/>
        </authorList>
    </citation>
    <scope>NUCLEOTIDE SEQUENCE</scope>
</reference>
<gene>
    <name evidence="3" type="ORF">METZ01_LOCUS387763</name>
</gene>
<accession>A0A382UKX0</accession>
<protein>
    <submittedName>
        <fullName evidence="3">Uncharacterized protein</fullName>
    </submittedName>
</protein>
<evidence type="ECO:0000256" key="2">
    <source>
        <dbReference type="ARBA" id="ARBA00023002"/>
    </source>
</evidence>
<dbReference type="Gene3D" id="3.40.50.720">
    <property type="entry name" value="NAD(P)-binding Rossmann-like Domain"/>
    <property type="match status" value="1"/>
</dbReference>
<evidence type="ECO:0000313" key="3">
    <source>
        <dbReference type="EMBL" id="SVD34909.1"/>
    </source>
</evidence>
<dbReference type="PRINTS" id="PR00081">
    <property type="entry name" value="GDHRDH"/>
</dbReference>
<sequence length="188" mass="20502">MNDSLFSVKGKVVIITGGGQGIGEFLALGLSKKGATVYCIDKKFKKGQKKYRGLNKILCDITKLDEIKSTCSEIIKSNKKIDVLINNAGITMPDNLDNYSLDSWTKTLDVNLTGAFLFTQQVLKRMKKNHSGSIINITSINAEFGFPDNPAYIASKGGLKMLGKSLARDCGKYGIRVNNLGPGYIITK</sequence>
<dbReference type="InterPro" id="IPR002347">
    <property type="entry name" value="SDR_fam"/>
</dbReference>
<dbReference type="PANTHER" id="PTHR42760:SF133">
    <property type="entry name" value="3-OXOACYL-[ACYL-CARRIER-PROTEIN] REDUCTASE"/>
    <property type="match status" value="1"/>
</dbReference>
<dbReference type="AlphaFoldDB" id="A0A382UKX0"/>
<dbReference type="GO" id="GO:0016616">
    <property type="term" value="F:oxidoreductase activity, acting on the CH-OH group of donors, NAD or NADP as acceptor"/>
    <property type="evidence" value="ECO:0007669"/>
    <property type="project" value="TreeGrafter"/>
</dbReference>
<dbReference type="PRINTS" id="PR00080">
    <property type="entry name" value="SDRFAMILY"/>
</dbReference>
<dbReference type="Pfam" id="PF00106">
    <property type="entry name" value="adh_short"/>
    <property type="match status" value="1"/>
</dbReference>
<proteinExistence type="inferred from homology"/>
<dbReference type="SUPFAM" id="SSF51735">
    <property type="entry name" value="NAD(P)-binding Rossmann-fold domains"/>
    <property type="match status" value="1"/>
</dbReference>
<dbReference type="CDD" id="cd05233">
    <property type="entry name" value="SDR_c"/>
    <property type="match status" value="1"/>
</dbReference>
<name>A0A382UKX0_9ZZZZ</name>
<dbReference type="InterPro" id="IPR036291">
    <property type="entry name" value="NAD(P)-bd_dom_sf"/>
</dbReference>
<comment type="similarity">
    <text evidence="1">Belongs to the short-chain dehydrogenases/reductases (SDR) family.</text>
</comment>
<evidence type="ECO:0000256" key="1">
    <source>
        <dbReference type="ARBA" id="ARBA00006484"/>
    </source>
</evidence>